<reference evidence="3" key="1">
    <citation type="journal article" date="2014" name="Genome Announc.">
        <title>Draft Genome Sequences of Three Alkaliphilic Bacillus Strains, Bacillus wakoensis JCM 9140T, Bacillus akibai JCM 9157T, and Bacillus hemicellulosilyticus JCM 9152T.</title>
        <authorList>
            <person name="Yuki M."/>
            <person name="Oshima K."/>
            <person name="Suda W."/>
            <person name="Oshida Y."/>
            <person name="Kitamura K."/>
            <person name="Iida T."/>
            <person name="Hattori M."/>
            <person name="Ohkuma M."/>
        </authorList>
    </citation>
    <scope>NUCLEOTIDE SEQUENCE [LARGE SCALE GENOMIC DNA]</scope>
    <source>
        <strain evidence="3">JCM 9140</strain>
    </source>
</reference>
<organism evidence="3 4">
    <name type="scientific">Halalkalibacter wakoensis JCM 9140</name>
    <dbReference type="NCBI Taxonomy" id="1236970"/>
    <lineage>
        <taxon>Bacteria</taxon>
        <taxon>Bacillati</taxon>
        <taxon>Bacillota</taxon>
        <taxon>Bacilli</taxon>
        <taxon>Bacillales</taxon>
        <taxon>Bacillaceae</taxon>
        <taxon>Halalkalibacter</taxon>
    </lineage>
</organism>
<dbReference type="AlphaFoldDB" id="W4PZN1"/>
<feature type="domain" description="DUF112" evidence="2">
    <location>
        <begin position="2"/>
        <end position="237"/>
    </location>
</feature>
<feature type="transmembrane region" description="Helical" evidence="1">
    <location>
        <begin position="213"/>
        <end position="242"/>
    </location>
</feature>
<evidence type="ECO:0000259" key="2">
    <source>
        <dbReference type="Pfam" id="PF01970"/>
    </source>
</evidence>
<dbReference type="Pfam" id="PF01970">
    <property type="entry name" value="TctA"/>
    <property type="match status" value="1"/>
</dbReference>
<keyword evidence="1" id="KW-1133">Transmembrane helix</keyword>
<dbReference type="STRING" id="1236970.JCM9140_508"/>
<evidence type="ECO:0000256" key="1">
    <source>
        <dbReference type="SAM" id="Phobius"/>
    </source>
</evidence>
<dbReference type="Proteomes" id="UP000018890">
    <property type="component" value="Unassembled WGS sequence"/>
</dbReference>
<feature type="transmembrane region" description="Helical" evidence="1">
    <location>
        <begin position="153"/>
        <end position="177"/>
    </location>
</feature>
<keyword evidence="4" id="KW-1185">Reference proteome</keyword>
<keyword evidence="1" id="KW-0812">Transmembrane</keyword>
<accession>W4PZN1</accession>
<dbReference type="PANTHER" id="PTHR35342:SF5">
    <property type="entry name" value="TRICARBOXYLIC TRANSPORT PROTEIN"/>
    <property type="match status" value="1"/>
</dbReference>
<feature type="transmembrane region" description="Helical" evidence="1">
    <location>
        <begin position="121"/>
        <end position="141"/>
    </location>
</feature>
<proteinExistence type="predicted"/>
<comment type="caution">
    <text evidence="3">The sequence shown here is derived from an EMBL/GenBank/DDBJ whole genome shotgun (WGS) entry which is preliminary data.</text>
</comment>
<protein>
    <submittedName>
        <fullName evidence="3">Tricarboxylate transport membrane protein TctA</fullName>
    </submittedName>
</protein>
<dbReference type="PANTHER" id="PTHR35342">
    <property type="entry name" value="TRICARBOXYLIC TRANSPORT PROTEIN"/>
    <property type="match status" value="1"/>
</dbReference>
<dbReference type="EMBL" id="BAUT01000002">
    <property type="protein sequence ID" value="GAE24569.1"/>
    <property type="molecule type" value="Genomic_DNA"/>
</dbReference>
<sequence length="305" mass="32831">MAGVSLIPALLGLFAISEILKQTQQGTGKLSVTGKVDDQGFTWRNVIPFRKTILKSSLIGVIIGAIPGTGGSISSFLAVNEARRVSKDPDSYGKGNLDGVAASEAGNNGTTGATLIPMMTLGIPGDVVTAVLLGALLIQGLQPGPQLFQNHGGLVYTIMIGFILVNIIMFFVAKLAIKQFAKISQVPATVLFPIVLMCCLVGAYAYDNSMRSVWFALFFGIVGYVLPKFGYSVIPMLIGIILGPLAETSLRRSLVLSNESLLIFFQRPISLFFIILIVLSIVVPLFKKYRDKRVEREQSTTTISK</sequence>
<feature type="transmembrane region" description="Helical" evidence="1">
    <location>
        <begin position="262"/>
        <end position="286"/>
    </location>
</feature>
<gene>
    <name evidence="3" type="ORF">JCM9140_508</name>
</gene>
<feature type="transmembrane region" description="Helical" evidence="1">
    <location>
        <begin position="58"/>
        <end position="79"/>
    </location>
</feature>
<evidence type="ECO:0000313" key="3">
    <source>
        <dbReference type="EMBL" id="GAE24569.1"/>
    </source>
</evidence>
<feature type="transmembrane region" description="Helical" evidence="1">
    <location>
        <begin position="183"/>
        <end position="206"/>
    </location>
</feature>
<keyword evidence="1" id="KW-0472">Membrane</keyword>
<name>W4PZN1_9BACI</name>
<evidence type="ECO:0000313" key="4">
    <source>
        <dbReference type="Proteomes" id="UP000018890"/>
    </source>
</evidence>
<dbReference type="InterPro" id="IPR002823">
    <property type="entry name" value="DUF112_TM"/>
</dbReference>